<evidence type="ECO:0000259" key="2">
    <source>
        <dbReference type="Pfam" id="PF20703"/>
    </source>
</evidence>
<keyword evidence="4" id="KW-1185">Reference proteome</keyword>
<comment type="caution">
    <text evidence="3">The sequence shown here is derived from an EMBL/GenBank/DDBJ whole genome shotgun (WGS) entry which is preliminary data.</text>
</comment>
<dbReference type="InterPro" id="IPR027417">
    <property type="entry name" value="P-loop_NTPase"/>
</dbReference>
<dbReference type="Gene3D" id="3.40.50.300">
    <property type="entry name" value="P-loop containing nucleotide triphosphate hydrolases"/>
    <property type="match status" value="1"/>
</dbReference>
<proteinExistence type="predicted"/>
<feature type="domain" description="Novel STAND NTPase 1" evidence="2">
    <location>
        <begin position="22"/>
        <end position="144"/>
    </location>
</feature>
<reference evidence="3 4" key="1">
    <citation type="journal article" date="2024" name="BMC Biol.">
        <title>Comparative genomics of Ascetosporea gives new insight into the evolutionary basis for animal parasitism in Rhizaria.</title>
        <authorList>
            <person name="Hiltunen Thoren M."/>
            <person name="Onut-Brannstrom I."/>
            <person name="Alfjorden A."/>
            <person name="Peckova H."/>
            <person name="Swords F."/>
            <person name="Hooper C."/>
            <person name="Holzer A.S."/>
            <person name="Bass D."/>
            <person name="Burki F."/>
        </authorList>
    </citation>
    <scope>NUCLEOTIDE SEQUENCE [LARGE SCALE GENOMIC DNA]</scope>
    <source>
        <strain evidence="3">20-A016</strain>
    </source>
</reference>
<protein>
    <recommendedName>
        <fullName evidence="2">Novel STAND NTPase 1 domain-containing protein</fullName>
    </recommendedName>
</protein>
<dbReference type="Proteomes" id="UP001439008">
    <property type="component" value="Unassembled WGS sequence"/>
</dbReference>
<evidence type="ECO:0000256" key="1">
    <source>
        <dbReference type="ARBA" id="ARBA00022705"/>
    </source>
</evidence>
<dbReference type="EMBL" id="JBDODL010000684">
    <property type="protein sequence ID" value="MES1920461.1"/>
    <property type="molecule type" value="Genomic_DNA"/>
</dbReference>
<dbReference type="InterPro" id="IPR049052">
    <property type="entry name" value="nSTAND1"/>
</dbReference>
<accession>A0ABV2ALB6</accession>
<keyword evidence="1" id="KW-0235">DNA replication</keyword>
<gene>
    <name evidence="3" type="ORF">MHBO_002126</name>
</gene>
<sequence length="148" mass="16399">MLWTEIYKPLSLGDITTQPESSQILQKLSESENVPHILLYGPSGSGKTSLTQSFLAAIYGKGALQTKAETKTLKVSPTKTIEFETLSSIHHIQMNPSLSDNYDKNIVQHTLKEMASTASFKSKNSKNFKTVVIDQTEDLSKTAQHSLR</sequence>
<dbReference type="InterPro" id="IPR050238">
    <property type="entry name" value="DNA_Rep/Repair_Clamp_Loader"/>
</dbReference>
<evidence type="ECO:0000313" key="3">
    <source>
        <dbReference type="EMBL" id="MES1920461.1"/>
    </source>
</evidence>
<dbReference type="Pfam" id="PF20703">
    <property type="entry name" value="nSTAND1"/>
    <property type="match status" value="1"/>
</dbReference>
<name>A0ABV2ALB6_9EUKA</name>
<feature type="non-terminal residue" evidence="3">
    <location>
        <position position="148"/>
    </location>
</feature>
<evidence type="ECO:0000313" key="4">
    <source>
        <dbReference type="Proteomes" id="UP001439008"/>
    </source>
</evidence>
<dbReference type="PANTHER" id="PTHR11669">
    <property type="entry name" value="REPLICATION FACTOR C / DNA POLYMERASE III GAMMA-TAU SUBUNIT"/>
    <property type="match status" value="1"/>
</dbReference>
<dbReference type="PANTHER" id="PTHR11669:SF1">
    <property type="entry name" value="REPLICATION FACTOR C SUBUNIT 3"/>
    <property type="match status" value="1"/>
</dbReference>
<organism evidence="3 4">
    <name type="scientific">Bonamia ostreae</name>
    <dbReference type="NCBI Taxonomy" id="126728"/>
    <lineage>
        <taxon>Eukaryota</taxon>
        <taxon>Sar</taxon>
        <taxon>Rhizaria</taxon>
        <taxon>Endomyxa</taxon>
        <taxon>Ascetosporea</taxon>
        <taxon>Haplosporida</taxon>
        <taxon>Bonamia</taxon>
    </lineage>
</organism>
<dbReference type="SUPFAM" id="SSF52540">
    <property type="entry name" value="P-loop containing nucleoside triphosphate hydrolases"/>
    <property type="match status" value="1"/>
</dbReference>